<dbReference type="Pfam" id="PF01408">
    <property type="entry name" value="GFO_IDH_MocA"/>
    <property type="match status" value="1"/>
</dbReference>
<organism evidence="4 5">
    <name type="scientific">Streptosporangium longisporum</name>
    <dbReference type="NCBI Taxonomy" id="46187"/>
    <lineage>
        <taxon>Bacteria</taxon>
        <taxon>Bacillati</taxon>
        <taxon>Actinomycetota</taxon>
        <taxon>Actinomycetes</taxon>
        <taxon>Streptosporangiales</taxon>
        <taxon>Streptosporangiaceae</taxon>
        <taxon>Streptosporangium</taxon>
    </lineage>
</organism>
<comment type="caution">
    <text evidence="4">The sequence shown here is derived from an EMBL/GenBank/DDBJ whole genome shotgun (WGS) entry which is preliminary data.</text>
</comment>
<dbReference type="SUPFAM" id="SSF51735">
    <property type="entry name" value="NAD(P)-binding Rossmann-fold domains"/>
    <property type="match status" value="1"/>
</dbReference>
<keyword evidence="5" id="KW-1185">Reference proteome</keyword>
<dbReference type="InterPro" id="IPR029475">
    <property type="entry name" value="DUF6807"/>
</dbReference>
<evidence type="ECO:0000313" key="5">
    <source>
        <dbReference type="Proteomes" id="UP001499930"/>
    </source>
</evidence>
<dbReference type="Pfam" id="PF14100">
    <property type="entry name" value="DUF6807"/>
    <property type="match status" value="1"/>
</dbReference>
<accession>A0ABP6LBN1</accession>
<gene>
    <name evidence="4" type="ORF">GCM10017559_74980</name>
</gene>
<name>A0ABP6LBN1_9ACTN</name>
<dbReference type="Gene3D" id="3.40.50.720">
    <property type="entry name" value="NAD(P)-binding Rossmann-like Domain"/>
    <property type="match status" value="1"/>
</dbReference>
<reference evidence="5" key="1">
    <citation type="journal article" date="2019" name="Int. J. Syst. Evol. Microbiol.">
        <title>The Global Catalogue of Microorganisms (GCM) 10K type strain sequencing project: providing services to taxonomists for standard genome sequencing and annotation.</title>
        <authorList>
            <consortium name="The Broad Institute Genomics Platform"/>
            <consortium name="The Broad Institute Genome Sequencing Center for Infectious Disease"/>
            <person name="Wu L."/>
            <person name="Ma J."/>
        </authorList>
    </citation>
    <scope>NUCLEOTIDE SEQUENCE [LARGE SCALE GENOMIC DNA]</scope>
    <source>
        <strain evidence="5">JCM 3106</strain>
    </source>
</reference>
<dbReference type="RefSeq" id="WP_344905611.1">
    <property type="nucleotide sequence ID" value="NZ_BAAAWD010000024.1"/>
</dbReference>
<feature type="region of interest" description="Disordered" evidence="2">
    <location>
        <begin position="655"/>
        <end position="678"/>
    </location>
</feature>
<sequence>MKPVRVVVAGIHGHGRNHVENVRRLAATGRAELAGVCDTRPAPGLDVPWSADLPSLITETGAEVAVIATPIHTHAPLAVAALRAGAHVLLEKPPTPSVEEFEQISVAVAETGLACQVGFQSLGSAAVGAAAGLLGEPIRAIGVAGAWTRPFSYYTRAPWAGRRRLDGVDVMDGALTNPFAHAVATALAVAGADAVSSVEGIELELYRANAISSDDTSSARLRLADGTVIAITVSLCAGRRTEPYLHLHGDTRSALLFYTLDEVEVDGVRTGFDRADLLANLLAHVREGEELLVPLERTGGFTRLLDEIRRAPDPLRVEGSRTEPSRLVLPGVEGLAVRAAAELKTLSELGFPGVLGARTTAPATPTEPVAEAAEPAAGPAVPIVAAEPVIWPESLLRAGPREVATYVRRGDLRPTDAPRPHLHPVRTLGGTVVTETQPADHVHHFGASVAISDVNGVNFWGGSTYVPGTGPVVLPNHGRQRRRLLRPVDGGFAELLDWVGPDGTVLAAEERTLVARTVPGAWALDVAFTLHNRTGEPLSIQSSACKGRTGAGYGGFFWRAPKDSPGLDAFTADASGERAVHGSLSPWLALTSDDWSLLFVQTIGLDPWFVRVAEYPGVGPALAWEEPLGVPDRLDRAITVVVADGRLTAERAHELAGAVPPPAPRDLQDSQDPRGSVA</sequence>
<protein>
    <recommendedName>
        <fullName evidence="3">Gfo/Idh/MocA-like oxidoreductase N-terminal domain-containing protein</fullName>
    </recommendedName>
</protein>
<evidence type="ECO:0000259" key="3">
    <source>
        <dbReference type="Pfam" id="PF01408"/>
    </source>
</evidence>
<dbReference type="EMBL" id="BAAAWD010000024">
    <property type="protein sequence ID" value="GAA3036285.1"/>
    <property type="molecule type" value="Genomic_DNA"/>
</dbReference>
<evidence type="ECO:0000313" key="4">
    <source>
        <dbReference type="EMBL" id="GAA3036285.1"/>
    </source>
</evidence>
<dbReference type="Proteomes" id="UP001499930">
    <property type="component" value="Unassembled WGS sequence"/>
</dbReference>
<dbReference type="SUPFAM" id="SSF55347">
    <property type="entry name" value="Glyceraldehyde-3-phosphate dehydrogenase-like, C-terminal domain"/>
    <property type="match status" value="1"/>
</dbReference>
<evidence type="ECO:0000256" key="2">
    <source>
        <dbReference type="SAM" id="MobiDB-lite"/>
    </source>
</evidence>
<dbReference type="InterPro" id="IPR050463">
    <property type="entry name" value="Gfo/Idh/MocA_oxidrdct_glycsds"/>
</dbReference>
<dbReference type="PANTHER" id="PTHR43818">
    <property type="entry name" value="BCDNA.GH03377"/>
    <property type="match status" value="1"/>
</dbReference>
<dbReference type="PANTHER" id="PTHR43818:SF11">
    <property type="entry name" value="BCDNA.GH03377"/>
    <property type="match status" value="1"/>
</dbReference>
<keyword evidence="1" id="KW-0560">Oxidoreductase</keyword>
<dbReference type="InterPro" id="IPR036291">
    <property type="entry name" value="NAD(P)-bd_dom_sf"/>
</dbReference>
<dbReference type="Gene3D" id="3.30.360.10">
    <property type="entry name" value="Dihydrodipicolinate Reductase, domain 2"/>
    <property type="match status" value="1"/>
</dbReference>
<evidence type="ECO:0000256" key="1">
    <source>
        <dbReference type="ARBA" id="ARBA00023002"/>
    </source>
</evidence>
<proteinExistence type="predicted"/>
<feature type="domain" description="Gfo/Idh/MocA-like oxidoreductase N-terminal" evidence="3">
    <location>
        <begin position="4"/>
        <end position="119"/>
    </location>
</feature>
<dbReference type="InterPro" id="IPR000683">
    <property type="entry name" value="Gfo/Idh/MocA-like_OxRdtase_N"/>
</dbReference>